<dbReference type="AlphaFoldDB" id="A0A6J3LCV5"/>
<evidence type="ECO:0000256" key="2">
    <source>
        <dbReference type="ARBA" id="ARBA00022695"/>
    </source>
</evidence>
<feature type="domain" description="Integrase catalytic" evidence="8">
    <location>
        <begin position="526"/>
        <end position="725"/>
    </location>
</feature>
<keyword evidence="1" id="KW-0808">Transferase</keyword>
<evidence type="ECO:0000256" key="1">
    <source>
        <dbReference type="ARBA" id="ARBA00022679"/>
    </source>
</evidence>
<dbReference type="InterPro" id="IPR001584">
    <property type="entry name" value="Integrase_cat-core"/>
</dbReference>
<organism evidence="9 10">
    <name type="scientific">Bombus vosnesenskii</name>
    <dbReference type="NCBI Taxonomy" id="207650"/>
    <lineage>
        <taxon>Eukaryota</taxon>
        <taxon>Metazoa</taxon>
        <taxon>Ecdysozoa</taxon>
        <taxon>Arthropoda</taxon>
        <taxon>Hexapoda</taxon>
        <taxon>Insecta</taxon>
        <taxon>Pterygota</taxon>
        <taxon>Neoptera</taxon>
        <taxon>Endopterygota</taxon>
        <taxon>Hymenoptera</taxon>
        <taxon>Apocrita</taxon>
        <taxon>Aculeata</taxon>
        <taxon>Apoidea</taxon>
        <taxon>Anthophila</taxon>
        <taxon>Apidae</taxon>
        <taxon>Bombus</taxon>
        <taxon>Pyrobombus</taxon>
    </lineage>
</organism>
<gene>
    <name evidence="10" type="primary">LOC117241160</name>
</gene>
<reference evidence="10" key="1">
    <citation type="submission" date="2025-08" db="UniProtKB">
        <authorList>
            <consortium name="RefSeq"/>
        </authorList>
    </citation>
    <scope>IDENTIFICATION</scope>
    <source>
        <tissue evidence="10">Muscle</tissue>
    </source>
</reference>
<accession>A0A6J3LCV5</accession>
<keyword evidence="7" id="KW-0812">Transmembrane</keyword>
<dbReference type="InterPro" id="IPR012337">
    <property type="entry name" value="RNaseH-like_sf"/>
</dbReference>
<dbReference type="PROSITE" id="PS50994">
    <property type="entry name" value="INTEGRASE"/>
    <property type="match status" value="1"/>
</dbReference>
<evidence type="ECO:0000256" key="7">
    <source>
        <dbReference type="SAM" id="Phobius"/>
    </source>
</evidence>
<dbReference type="Gene3D" id="3.30.420.10">
    <property type="entry name" value="Ribonuclease H-like superfamily/Ribonuclease H"/>
    <property type="match status" value="1"/>
</dbReference>
<dbReference type="CDD" id="cd00303">
    <property type="entry name" value="retropepsin_like"/>
    <property type="match status" value="1"/>
</dbReference>
<dbReference type="PANTHER" id="PTHR47331">
    <property type="entry name" value="PHD-TYPE DOMAIN-CONTAINING PROTEIN"/>
    <property type="match status" value="1"/>
</dbReference>
<evidence type="ECO:0000256" key="4">
    <source>
        <dbReference type="ARBA" id="ARBA00022759"/>
    </source>
</evidence>
<dbReference type="Pfam" id="PF17921">
    <property type="entry name" value="Integrase_H2C2"/>
    <property type="match status" value="1"/>
</dbReference>
<evidence type="ECO:0000256" key="6">
    <source>
        <dbReference type="ARBA" id="ARBA00022918"/>
    </source>
</evidence>
<dbReference type="Proteomes" id="UP000504631">
    <property type="component" value="Unplaced"/>
</dbReference>
<dbReference type="Gene3D" id="1.10.340.70">
    <property type="match status" value="1"/>
</dbReference>
<dbReference type="GO" id="GO:0003964">
    <property type="term" value="F:RNA-directed DNA polymerase activity"/>
    <property type="evidence" value="ECO:0007669"/>
    <property type="project" value="UniProtKB-KW"/>
</dbReference>
<dbReference type="InterPro" id="IPR041588">
    <property type="entry name" value="Integrase_H2C2"/>
</dbReference>
<dbReference type="GO" id="GO:0015074">
    <property type="term" value="P:DNA integration"/>
    <property type="evidence" value="ECO:0007669"/>
    <property type="project" value="InterPro"/>
</dbReference>
<keyword evidence="2" id="KW-0548">Nucleotidyltransferase</keyword>
<dbReference type="KEGG" id="bvk:117241160"/>
<dbReference type="InterPro" id="IPR036397">
    <property type="entry name" value="RNaseH_sf"/>
</dbReference>
<dbReference type="InterPro" id="IPR008042">
    <property type="entry name" value="Retrotrans_Pao"/>
</dbReference>
<evidence type="ECO:0000313" key="10">
    <source>
        <dbReference type="RefSeq" id="XP_033363030.1"/>
    </source>
</evidence>
<keyword evidence="9" id="KW-1185">Reference proteome</keyword>
<dbReference type="PROSITE" id="PS00141">
    <property type="entry name" value="ASP_PROTEASE"/>
    <property type="match status" value="1"/>
</dbReference>
<protein>
    <submittedName>
        <fullName evidence="10">Uncharacterized protein LOC117241160</fullName>
    </submittedName>
</protein>
<dbReference type="Pfam" id="PF05380">
    <property type="entry name" value="Peptidase_A17"/>
    <property type="match status" value="1"/>
</dbReference>
<evidence type="ECO:0000313" key="9">
    <source>
        <dbReference type="Proteomes" id="UP000504631"/>
    </source>
</evidence>
<dbReference type="GO" id="GO:0004519">
    <property type="term" value="F:endonuclease activity"/>
    <property type="evidence" value="ECO:0007669"/>
    <property type="project" value="UniProtKB-KW"/>
</dbReference>
<proteinExistence type="predicted"/>
<sequence length="730" mass="83816">MTEHIKPIASELLSNDLVITAQINILNDKQQPIRCRALLDTGSSMNFITEELAKSLKIRQNKCSVPIGALDTLTTTSKRHITATITSTDAPYLAIRCLKQLAEDEGHRFPRAAQVLQRDFYVDDALTGAETKDEALTLRTELTNLLQLAGLNIRKWASNDNDLLHGLSLEETNHQHFLGDSQTLKTLGVFWNSSDDSILYSVEVKPTPSRVTKRIISSQIANIYDPLGLLAPVIVRAKMLLQRIWSSKIDWDESLPIELHTEWERVSEIQTKTSIRDWRHVPTDDNPADLISRGQTPEEFLRLTIWQHGPAWLYQAEGYWPTWALMPQVEVLEQKGAICLSANPTDYSLLQRYSSWPKLIRIIVRYLRWKQKRNRAAPLTVTELRITHNKLIKLLQNIHFSEEIRTLQKDRNAAIKGKLTRLNPFIDKEGILRVGGRLSHSSMTFAQKHPIVLPKSSVTTRIIDHEHKIHMHSGTQATLYAVRQRYWPVDDRSQVWRAIKGCVRCCRAQPPPVEYVMGNLPEARVTESRPFTNVGVDYCGPFHIKEKRDRNRRQIKVYVAIFVCLAIKAVHIELVDDLTSEAFIAALRRFIARRGYCSTIHSDNGTNFRGASNELRELHDLLQSDDHKEKVTAFLADKQIEWRFIPPHSPHFGGLWEAAVFIVVNIMLVMTMMKAKQDSPDRGRWSGPITNNININIANKYRKRRYHLEWVITALQPESCIALVQLIEWR</sequence>
<evidence type="ECO:0000256" key="5">
    <source>
        <dbReference type="ARBA" id="ARBA00022801"/>
    </source>
</evidence>
<evidence type="ECO:0000256" key="3">
    <source>
        <dbReference type="ARBA" id="ARBA00022722"/>
    </source>
</evidence>
<dbReference type="SUPFAM" id="SSF53098">
    <property type="entry name" value="Ribonuclease H-like"/>
    <property type="match status" value="1"/>
</dbReference>
<evidence type="ECO:0000259" key="8">
    <source>
        <dbReference type="PROSITE" id="PS50994"/>
    </source>
</evidence>
<dbReference type="GeneID" id="117241160"/>
<dbReference type="GO" id="GO:0004190">
    <property type="term" value="F:aspartic-type endopeptidase activity"/>
    <property type="evidence" value="ECO:0007669"/>
    <property type="project" value="InterPro"/>
</dbReference>
<dbReference type="InterPro" id="IPR021109">
    <property type="entry name" value="Peptidase_aspartic_dom_sf"/>
</dbReference>
<dbReference type="GO" id="GO:0003676">
    <property type="term" value="F:nucleic acid binding"/>
    <property type="evidence" value="ECO:0007669"/>
    <property type="project" value="InterPro"/>
</dbReference>
<feature type="transmembrane region" description="Helical" evidence="7">
    <location>
        <begin position="654"/>
        <end position="673"/>
    </location>
</feature>
<dbReference type="InterPro" id="IPR001969">
    <property type="entry name" value="Aspartic_peptidase_AS"/>
</dbReference>
<dbReference type="Pfam" id="PF00665">
    <property type="entry name" value="rve"/>
    <property type="match status" value="1"/>
</dbReference>
<keyword evidence="4" id="KW-0255">Endonuclease</keyword>
<keyword evidence="7" id="KW-1133">Transmembrane helix</keyword>
<dbReference type="RefSeq" id="XP_033363030.1">
    <property type="nucleotide sequence ID" value="XM_033507139.1"/>
</dbReference>
<dbReference type="GO" id="GO:0006508">
    <property type="term" value="P:proteolysis"/>
    <property type="evidence" value="ECO:0007669"/>
    <property type="project" value="InterPro"/>
</dbReference>
<keyword evidence="6" id="KW-0695">RNA-directed DNA polymerase</keyword>
<dbReference type="Gene3D" id="2.40.70.10">
    <property type="entry name" value="Acid Proteases"/>
    <property type="match status" value="1"/>
</dbReference>
<name>A0A6J3LCV5_9HYME</name>
<keyword evidence="7" id="KW-0472">Membrane</keyword>
<keyword evidence="3" id="KW-0540">Nuclease</keyword>
<keyword evidence="5" id="KW-0378">Hydrolase</keyword>